<evidence type="ECO:0000313" key="2">
    <source>
        <dbReference type="Proteomes" id="UP001203342"/>
    </source>
</evidence>
<evidence type="ECO:0008006" key="3">
    <source>
        <dbReference type="Google" id="ProtNLM"/>
    </source>
</evidence>
<organism evidence="1 2">
    <name type="scientific">Flavobacterium fragile</name>
    <dbReference type="NCBI Taxonomy" id="2949085"/>
    <lineage>
        <taxon>Bacteria</taxon>
        <taxon>Pseudomonadati</taxon>
        <taxon>Bacteroidota</taxon>
        <taxon>Flavobacteriia</taxon>
        <taxon>Flavobacteriales</taxon>
        <taxon>Flavobacteriaceae</taxon>
        <taxon>Flavobacterium</taxon>
    </lineage>
</organism>
<dbReference type="EMBL" id="JAMLJN010000004">
    <property type="protein sequence ID" value="MCL9770012.1"/>
    <property type="molecule type" value="Genomic_DNA"/>
</dbReference>
<dbReference type="RefSeq" id="WP_250581487.1">
    <property type="nucleotide sequence ID" value="NZ_JAMLJN010000004.1"/>
</dbReference>
<comment type="caution">
    <text evidence="1">The sequence shown here is derived from an EMBL/GenBank/DDBJ whole genome shotgun (WGS) entry which is preliminary data.</text>
</comment>
<dbReference type="Proteomes" id="UP001203342">
    <property type="component" value="Unassembled WGS sequence"/>
</dbReference>
<protein>
    <recommendedName>
        <fullName evidence="3">DUF5723 domain-containing protein</fullName>
    </recommendedName>
</protein>
<accession>A0ABT0TGM4</accession>
<reference evidence="1 2" key="1">
    <citation type="submission" date="2022-05" db="EMBL/GenBank/DDBJ databases">
        <title>Flavobacterium sp., isolated from activated sludge.</title>
        <authorList>
            <person name="Ran Q."/>
        </authorList>
    </citation>
    <scope>NUCLEOTIDE SEQUENCE [LARGE SCALE GENOMIC DNA]</scope>
    <source>
        <strain evidence="1 2">HXWNR69</strain>
    </source>
</reference>
<sequence>MFSQEHFSGISTSKRVGVLNATNNPAELANLSSKFEANLFNFSMGIANDKLTFSDLVKGDNLENKIFEGNDAVNLRIDAQIFGPSFAFKYNKWGFGIFSLANVKANVMNLNSELADAFQNGSLSNLISQTTIASNENQRLNATTWGELGFTIARNIIDLPKHKLNVGTNLRLLFPGAYANFSADKFNGTIVNNMGNLSLVNASANINIAYAGVLANDYNDQGNYNEFFSQGINGFAADIAVNYRLKDENDASSYKLNTGLSLKNIGSMTFKSDNNLNKTYTLNVENFENLDLNQFENAQSLSEIEAILNDPANANYFQSTSSTADYSVKLPTVINAYADVRLAKKWFVTASINQKISDDNKNDFVTTQNSYTLIPRFTTKWFETFVPLASNEISGFTSGIGFRIGGFFLGSNSVFSALADNGKQADLYLGIRFGIK</sequence>
<gene>
    <name evidence="1" type="ORF">NAT47_06255</name>
</gene>
<proteinExistence type="predicted"/>
<name>A0ABT0TGM4_9FLAO</name>
<keyword evidence="2" id="KW-1185">Reference proteome</keyword>
<evidence type="ECO:0000313" key="1">
    <source>
        <dbReference type="EMBL" id="MCL9770012.1"/>
    </source>
</evidence>